<sequence length="565" mass="61907">MLDKLTIKNVALIESAEIDFDSGLNVLSGETGSGKSVILDSINFVLGAKADKSMIRYGENECSVSALFRGGEGALSMLRDMDIDADEEIVISRKYRQDGRGDIKVNGSTVNAAMLRKITAFLVDVHGQSEHFYLLNEANQLKVIDKAAGEECAALKEQLSALLNTRRELNTKLKALGGDETERGRRLDILKYQIDEIERADLKEGEEEALAAKKNFYSNIEKIMRALSDAASFIRGDNAAVDCMNAAKRAFSDAASFGEEYAALADRLESAALEAEDIGETLFSMAENLVYDEQEAQDTENRLDLIKSLKKKYGNSISEILRYAEKISEEYDLLAHCDEEFAKISGELEHLHAKIFALCTRITEKRRAAAANFCSRVTQELKTLNIKNANFCADFAPYTEDSVEHVTAEGADRMQFMFSANAGEPLKPLSKVISGGEMSRLMLAIKTCMSDVNEISTYIFDEIDAGISGATAKTVAEKFADIAKSKQIIAVSHLAQIAAMADDNFLIYKSETAGDKTLTGIRKLDEDGKNAELIRLLGGSGGSDAARALAQELVRECVVYKKQNG</sequence>
<comment type="function">
    <text evidence="1 9">May be involved in recombinational repair of damaged DNA.</text>
</comment>
<evidence type="ECO:0000259" key="10">
    <source>
        <dbReference type="Pfam" id="PF02463"/>
    </source>
</evidence>
<evidence type="ECO:0000313" key="11">
    <source>
        <dbReference type="EMBL" id="HIY96613.1"/>
    </source>
</evidence>
<organism evidence="11 12">
    <name type="scientific">Candidatus Borkfalkia excrementigallinarum</name>
    <dbReference type="NCBI Taxonomy" id="2838506"/>
    <lineage>
        <taxon>Bacteria</taxon>
        <taxon>Bacillati</taxon>
        <taxon>Bacillota</taxon>
        <taxon>Clostridia</taxon>
        <taxon>Christensenellales</taxon>
        <taxon>Christensenellaceae</taxon>
        <taxon>Candidatus Borkfalkia</taxon>
    </lineage>
</organism>
<dbReference type="NCBIfam" id="TIGR00634">
    <property type="entry name" value="recN"/>
    <property type="match status" value="1"/>
</dbReference>
<evidence type="ECO:0000256" key="3">
    <source>
        <dbReference type="ARBA" id="ARBA00021315"/>
    </source>
</evidence>
<feature type="domain" description="RecF/RecN/SMC N-terminal" evidence="10">
    <location>
        <begin position="2"/>
        <end position="511"/>
    </location>
</feature>
<comment type="caution">
    <text evidence="11">The sequence shown here is derived from an EMBL/GenBank/DDBJ whole genome shotgun (WGS) entry which is preliminary data.</text>
</comment>
<dbReference type="GO" id="GO:0009432">
    <property type="term" value="P:SOS response"/>
    <property type="evidence" value="ECO:0007669"/>
    <property type="project" value="TreeGrafter"/>
</dbReference>
<dbReference type="EMBL" id="DXCQ01000028">
    <property type="protein sequence ID" value="HIY96613.1"/>
    <property type="molecule type" value="Genomic_DNA"/>
</dbReference>
<reference evidence="11" key="1">
    <citation type="journal article" date="2021" name="PeerJ">
        <title>Extensive microbial diversity within the chicken gut microbiome revealed by metagenomics and culture.</title>
        <authorList>
            <person name="Gilroy R."/>
            <person name="Ravi A."/>
            <person name="Getino M."/>
            <person name="Pursley I."/>
            <person name="Horton D.L."/>
            <person name="Alikhan N.F."/>
            <person name="Baker D."/>
            <person name="Gharbi K."/>
            <person name="Hall N."/>
            <person name="Watson M."/>
            <person name="Adriaenssens E.M."/>
            <person name="Foster-Nyarko E."/>
            <person name="Jarju S."/>
            <person name="Secka A."/>
            <person name="Antonio M."/>
            <person name="Oren A."/>
            <person name="Chaudhuri R.R."/>
            <person name="La Ragione R."/>
            <person name="Hildebrand F."/>
            <person name="Pallen M.J."/>
        </authorList>
    </citation>
    <scope>NUCLEOTIDE SEQUENCE</scope>
    <source>
        <strain evidence="11">1345</strain>
    </source>
</reference>
<proteinExistence type="inferred from homology"/>
<protein>
    <recommendedName>
        <fullName evidence="3 9">DNA repair protein RecN</fullName>
    </recommendedName>
    <alternativeName>
        <fullName evidence="8 9">Recombination protein N</fullName>
    </alternativeName>
</protein>
<dbReference type="InterPro" id="IPR027417">
    <property type="entry name" value="P-loop_NTPase"/>
</dbReference>
<evidence type="ECO:0000256" key="2">
    <source>
        <dbReference type="ARBA" id="ARBA00009441"/>
    </source>
</evidence>
<name>A0A9D1ZW84_9FIRM</name>
<evidence type="ECO:0000256" key="4">
    <source>
        <dbReference type="ARBA" id="ARBA00022741"/>
    </source>
</evidence>
<dbReference type="PANTHER" id="PTHR11059:SF0">
    <property type="entry name" value="DNA REPAIR PROTEIN RECN"/>
    <property type="match status" value="1"/>
</dbReference>
<dbReference type="GO" id="GO:0043590">
    <property type="term" value="C:bacterial nucleoid"/>
    <property type="evidence" value="ECO:0007669"/>
    <property type="project" value="TreeGrafter"/>
</dbReference>
<keyword evidence="5 9" id="KW-0227">DNA damage</keyword>
<evidence type="ECO:0000256" key="6">
    <source>
        <dbReference type="ARBA" id="ARBA00022840"/>
    </source>
</evidence>
<gene>
    <name evidence="11" type="primary">recN</name>
    <name evidence="11" type="ORF">H9729_02895</name>
</gene>
<accession>A0A9D1ZW84</accession>
<keyword evidence="6" id="KW-0067">ATP-binding</keyword>
<evidence type="ECO:0000256" key="1">
    <source>
        <dbReference type="ARBA" id="ARBA00003618"/>
    </source>
</evidence>
<keyword evidence="7 9" id="KW-0234">DNA repair</keyword>
<dbReference type="SUPFAM" id="SSF52540">
    <property type="entry name" value="P-loop containing nucleoside triphosphate hydrolases"/>
    <property type="match status" value="1"/>
</dbReference>
<evidence type="ECO:0000256" key="5">
    <source>
        <dbReference type="ARBA" id="ARBA00022763"/>
    </source>
</evidence>
<keyword evidence="4" id="KW-0547">Nucleotide-binding</keyword>
<dbReference type="Gene3D" id="3.40.50.300">
    <property type="entry name" value="P-loop containing nucleotide triphosphate hydrolases"/>
    <property type="match status" value="2"/>
</dbReference>
<evidence type="ECO:0000256" key="9">
    <source>
        <dbReference type="PIRNR" id="PIRNR003128"/>
    </source>
</evidence>
<dbReference type="InterPro" id="IPR004604">
    <property type="entry name" value="DNA_recomb/repair_RecN"/>
</dbReference>
<evidence type="ECO:0000256" key="8">
    <source>
        <dbReference type="ARBA" id="ARBA00033408"/>
    </source>
</evidence>
<dbReference type="GO" id="GO:0006310">
    <property type="term" value="P:DNA recombination"/>
    <property type="evidence" value="ECO:0007669"/>
    <property type="project" value="InterPro"/>
</dbReference>
<dbReference type="GO" id="GO:0005524">
    <property type="term" value="F:ATP binding"/>
    <property type="evidence" value="ECO:0007669"/>
    <property type="project" value="UniProtKB-KW"/>
</dbReference>
<dbReference type="PIRSF" id="PIRSF003128">
    <property type="entry name" value="RecN"/>
    <property type="match status" value="1"/>
</dbReference>
<evidence type="ECO:0000256" key="7">
    <source>
        <dbReference type="ARBA" id="ARBA00023204"/>
    </source>
</evidence>
<reference evidence="11" key="2">
    <citation type="submission" date="2021-04" db="EMBL/GenBank/DDBJ databases">
        <authorList>
            <person name="Gilroy R."/>
        </authorList>
    </citation>
    <scope>NUCLEOTIDE SEQUENCE</scope>
    <source>
        <strain evidence="11">1345</strain>
    </source>
</reference>
<dbReference type="Proteomes" id="UP000886750">
    <property type="component" value="Unassembled WGS sequence"/>
</dbReference>
<comment type="similarity">
    <text evidence="2 9">Belongs to the RecN family.</text>
</comment>
<dbReference type="InterPro" id="IPR003395">
    <property type="entry name" value="RecF/RecN/SMC_N"/>
</dbReference>
<dbReference type="Pfam" id="PF02463">
    <property type="entry name" value="SMC_N"/>
    <property type="match status" value="1"/>
</dbReference>
<evidence type="ECO:0000313" key="12">
    <source>
        <dbReference type="Proteomes" id="UP000886750"/>
    </source>
</evidence>
<dbReference type="GO" id="GO:0006281">
    <property type="term" value="P:DNA repair"/>
    <property type="evidence" value="ECO:0007669"/>
    <property type="project" value="UniProtKB-KW"/>
</dbReference>
<dbReference type="AlphaFoldDB" id="A0A9D1ZW84"/>
<dbReference type="PANTHER" id="PTHR11059">
    <property type="entry name" value="DNA REPAIR PROTEIN RECN"/>
    <property type="match status" value="1"/>
</dbReference>
<dbReference type="CDD" id="cd03241">
    <property type="entry name" value="ABC_RecN"/>
    <property type="match status" value="2"/>
</dbReference>